<dbReference type="GO" id="GO:0031410">
    <property type="term" value="C:cytoplasmic vesicle"/>
    <property type="evidence" value="ECO:0007669"/>
    <property type="project" value="UniProtKB-ARBA"/>
</dbReference>
<dbReference type="PROSITE" id="PS50086">
    <property type="entry name" value="TBC_RABGAP"/>
    <property type="match status" value="1"/>
</dbReference>
<dbReference type="GO" id="GO:0016192">
    <property type="term" value="P:vesicle-mediated transport"/>
    <property type="evidence" value="ECO:0007669"/>
    <property type="project" value="UniProtKB-ARBA"/>
</dbReference>
<dbReference type="EMBL" id="HACM01005960">
    <property type="protein sequence ID" value="CRZ06402.1"/>
    <property type="molecule type" value="Transcribed_RNA"/>
</dbReference>
<accession>A0A0H5QXE6</accession>
<dbReference type="InterPro" id="IPR035969">
    <property type="entry name" value="Rab-GAP_TBC_sf"/>
</dbReference>
<feature type="region of interest" description="Disordered" evidence="1">
    <location>
        <begin position="98"/>
        <end position="166"/>
    </location>
</feature>
<dbReference type="Gene3D" id="1.10.8.270">
    <property type="entry name" value="putative rabgap domain of human tbc1 domain family member 14 like domains"/>
    <property type="match status" value="1"/>
</dbReference>
<feature type="domain" description="Rab-GAP TBC" evidence="2">
    <location>
        <begin position="241"/>
        <end position="435"/>
    </location>
</feature>
<reference evidence="3" key="1">
    <citation type="submission" date="2015-04" db="EMBL/GenBank/DDBJ databases">
        <title>The genome sequence of the plant pathogenic Rhizarian Plasmodiophora brassicae reveals insights in its biotrophic life cycle and the origin of chitin synthesis.</title>
        <authorList>
            <person name="Schwelm A."/>
            <person name="Fogelqvist J."/>
            <person name="Knaust A."/>
            <person name="Julke S."/>
            <person name="Lilja T."/>
            <person name="Dhandapani V."/>
            <person name="Bonilla-Rosso G."/>
            <person name="Karlsson M."/>
            <person name="Shevchenko A."/>
            <person name="Choi S.R."/>
            <person name="Kim H.G."/>
            <person name="Park J.Y."/>
            <person name="Lim Y.P."/>
            <person name="Ludwig-Muller J."/>
            <person name="Dixelius C."/>
        </authorList>
    </citation>
    <scope>NUCLEOTIDE SEQUENCE</scope>
    <source>
        <tissue evidence="3">Potato root galls</tissue>
    </source>
</reference>
<dbReference type="PANTHER" id="PTHR47219:SF15">
    <property type="entry name" value="TBC1 DOMAIN FAMILY MEMBER 12 ISOFORM X1"/>
    <property type="match status" value="1"/>
</dbReference>
<proteinExistence type="predicted"/>
<dbReference type="Pfam" id="PF00566">
    <property type="entry name" value="RabGAP-TBC"/>
    <property type="match status" value="1"/>
</dbReference>
<dbReference type="GO" id="GO:0005773">
    <property type="term" value="C:vacuole"/>
    <property type="evidence" value="ECO:0007669"/>
    <property type="project" value="UniProtKB-ARBA"/>
</dbReference>
<name>A0A0H5QXE6_9EUKA</name>
<organism evidence="3">
    <name type="scientific">Spongospora subterranea</name>
    <dbReference type="NCBI Taxonomy" id="70186"/>
    <lineage>
        <taxon>Eukaryota</taxon>
        <taxon>Sar</taxon>
        <taxon>Rhizaria</taxon>
        <taxon>Endomyxa</taxon>
        <taxon>Phytomyxea</taxon>
        <taxon>Plasmodiophorida</taxon>
        <taxon>Plasmodiophoridae</taxon>
        <taxon>Spongospora</taxon>
    </lineage>
</organism>
<dbReference type="PANTHER" id="PTHR47219">
    <property type="entry name" value="RAB GTPASE-ACTIVATING PROTEIN 1-LIKE"/>
    <property type="match status" value="1"/>
</dbReference>
<protein>
    <recommendedName>
        <fullName evidence="2">Rab-GAP TBC domain-containing protein</fullName>
    </recommendedName>
</protein>
<dbReference type="Gene3D" id="1.10.10.750">
    <property type="entry name" value="Ypt/Rab-GAP domain of gyp1p, domain 1"/>
    <property type="match status" value="1"/>
</dbReference>
<dbReference type="SMART" id="SM00164">
    <property type="entry name" value="TBC"/>
    <property type="match status" value="1"/>
</dbReference>
<evidence type="ECO:0000259" key="2">
    <source>
        <dbReference type="PROSITE" id="PS50086"/>
    </source>
</evidence>
<feature type="compositionally biased region" description="Low complexity" evidence="1">
    <location>
        <begin position="143"/>
        <end position="153"/>
    </location>
</feature>
<dbReference type="AlphaFoldDB" id="A0A0H5QXE6"/>
<dbReference type="FunFam" id="1.10.472.80:FF:000006">
    <property type="entry name" value="TBC1 domain family member 14"/>
    <property type="match status" value="1"/>
</dbReference>
<dbReference type="InterPro" id="IPR050302">
    <property type="entry name" value="Rab_GAP_TBC_domain"/>
</dbReference>
<feature type="compositionally biased region" description="Basic and acidic residues" evidence="1">
    <location>
        <begin position="1"/>
        <end position="24"/>
    </location>
</feature>
<feature type="region of interest" description="Disordered" evidence="1">
    <location>
        <begin position="1"/>
        <end position="46"/>
    </location>
</feature>
<dbReference type="GO" id="GO:0005096">
    <property type="term" value="F:GTPase activator activity"/>
    <property type="evidence" value="ECO:0007669"/>
    <property type="project" value="TreeGrafter"/>
</dbReference>
<feature type="compositionally biased region" description="Polar residues" evidence="1">
    <location>
        <begin position="98"/>
        <end position="142"/>
    </location>
</feature>
<evidence type="ECO:0000256" key="1">
    <source>
        <dbReference type="SAM" id="MobiDB-lite"/>
    </source>
</evidence>
<dbReference type="SUPFAM" id="SSF47923">
    <property type="entry name" value="Ypt/Rab-GAP domain of gyp1p"/>
    <property type="match status" value="2"/>
</dbReference>
<dbReference type="Gene3D" id="1.10.472.80">
    <property type="entry name" value="Ypt/Rab-GAP domain of gyp1p, domain 3"/>
    <property type="match status" value="1"/>
</dbReference>
<dbReference type="InterPro" id="IPR000195">
    <property type="entry name" value="Rab-GAP-TBC_dom"/>
</dbReference>
<dbReference type="GO" id="GO:0031267">
    <property type="term" value="F:small GTPase binding"/>
    <property type="evidence" value="ECO:0007669"/>
    <property type="project" value="TreeGrafter"/>
</dbReference>
<evidence type="ECO:0000313" key="3">
    <source>
        <dbReference type="EMBL" id="CRZ06402.1"/>
    </source>
</evidence>
<feature type="compositionally biased region" description="Polar residues" evidence="1">
    <location>
        <begin position="25"/>
        <end position="34"/>
    </location>
</feature>
<sequence length="503" mass="57251">MEFADVVKVEESLDLNDKDVEKETGQTQGNSVGSLSERPPLYDVGTSESFTINVNNASEKELQSPNSLSNKSKPEALQPFATRSADFILSVDSQKLSQQTPSDGLQEHVSNTPLYSGASKSSIEPSLDLSPNRNIQQRNANNSVSPVLRSRSPVQREDDMKSDPQATNFKVRGRVFFQGLVDNWAGPSAASIFIDSEESQDAQRERQTKEDRIAWGQMFQNWNNRTEIPSQRKLRNMCWRGIPSSCRSQAWIAIIGNDLKITNDLYNILSSRQTSAASDSCSREDSMNLIEIDVPRTFPDLQFFHGEGPLKTPLINILRTYVSFRPDVGYTQGMSYIAAMLLLNVDSEYHAFQALANLLNRELYFTLFRDFTNGRTHLNVFDKLLKKHVFKASERFQELQLTPDMYLYDWILTIFSRSFPLDIACRIWDCFLVEGQAFLFRAALGVLKMYESVFASSSFEQCLHFLNRIPKNLDERTLFNNILNISVSEKTLNRMLIQESSQN</sequence>